<dbReference type="PROSITE" id="PS00108">
    <property type="entry name" value="PROTEIN_KINASE_ST"/>
    <property type="match status" value="1"/>
</dbReference>
<protein>
    <recommendedName>
        <fullName evidence="2">Protein kinase domain-containing protein</fullName>
    </recommendedName>
</protein>
<dbReference type="SMART" id="SM00220">
    <property type="entry name" value="S_TKc"/>
    <property type="match status" value="1"/>
</dbReference>
<keyword evidence="4" id="KW-1185">Reference proteome</keyword>
<dbReference type="SUPFAM" id="SSF81901">
    <property type="entry name" value="HCP-like"/>
    <property type="match status" value="4"/>
</dbReference>
<dbReference type="InterPro" id="IPR011990">
    <property type="entry name" value="TPR-like_helical_dom_sf"/>
</dbReference>
<comment type="caution">
    <text evidence="3">The sequence shown here is derived from an EMBL/GenBank/DDBJ whole genome shotgun (WGS) entry which is preliminary data.</text>
</comment>
<dbReference type="InterPro" id="IPR011009">
    <property type="entry name" value="Kinase-like_dom_sf"/>
</dbReference>
<dbReference type="InterPro" id="IPR008271">
    <property type="entry name" value="Ser/Thr_kinase_AS"/>
</dbReference>
<dbReference type="Gene3D" id="1.25.40.10">
    <property type="entry name" value="Tetratricopeptide repeat domain"/>
    <property type="match status" value="3"/>
</dbReference>
<dbReference type="Pfam" id="PF08238">
    <property type="entry name" value="Sel1"/>
    <property type="match status" value="11"/>
</dbReference>
<dbReference type="InterPro" id="IPR006597">
    <property type="entry name" value="Sel1-like"/>
</dbReference>
<dbReference type="SUPFAM" id="SSF56112">
    <property type="entry name" value="Protein kinase-like (PK-like)"/>
    <property type="match status" value="1"/>
</dbReference>
<dbReference type="InterPro" id="IPR050767">
    <property type="entry name" value="Sel1_AlgK"/>
</dbReference>
<gene>
    <name evidence="3" type="ORF">M9Y10_024619</name>
</gene>
<dbReference type="Pfam" id="PF00069">
    <property type="entry name" value="Pkinase"/>
    <property type="match status" value="1"/>
</dbReference>
<dbReference type="PANTHER" id="PTHR11102:SF161">
    <property type="match status" value="1"/>
</dbReference>
<sequence length="1302" mass="154177">MDDILFQQIPEEYKIAINSIQDAIIQCLYSKFVFSSHHSILNKKESNDPKKKLEKCTLFDFIKDCKFITYQYIQKDIDFNHSSENENQLRNDTSSKVDVIFCIESNNLEYEGRCLILNDLNIELFQMIENQLKDKKTPLINCCSNSENQNIKEEINSFCSNFLREIRINSFVKRTIRPIICYMIRRHFYPSNYFKNNSFFTYKQSKKQAEINFRKRICDFWRNHLHSKDRESPEIRHNKYEGDGRFLLEMAGELDENKYDDYNDKIEKKNFKKDDFICLRLLYSNERSTLFYLAIHLDSFHIFCLKLVNCIDQFEHEINFCMKYYHRCMPQFYGFVFEESKKVGFVYEFICNGTLAKYNISNELFSLMTVNRISQVIEYLHSNSLIHRDLKPFNILLDHDYLPYVVDFETIRHPSENGDMTGDITPLKYMSPEQSRQANVSFPSDIYSFGLIIYFLSEKKDIDLISENEEAPPISLGSNMFKELYKQCIEYDPSKRPTSKDIRLRLTLDFISTYYFDNYLTDKVIKFEKNFNLALEFDLMSKFIYELKFLESYKSNLIVLIYISQIDYRLFSPSILDSPSDLYYFIAGKYNGGHHVEQNITKAIEFYEKAANHGNKNAYFDLGEIYYDDENIEQDFSKAKFYYEKAAENDNTDAIEKLGIMYLDGIGVEKNEKKASEYFELADFLNNETALTNSFERAFNEEDYVTCLRYAKLLCKNEPYYFIFCGFFYQFGIGTKIDHSKAKEYYEMGAKEDDEYCINMLGEVYENGIGTPKDFLRAKYYYEEAAEMNCLDAIINLGSLYYKGLGVKQSYTKAKEYYEIAAKQSNSKAIYKLGELYYNGEGVKKDFSVAKRYFERSAQLNYSKAYLKLGEIYRDGIDIKPDNLKMIYYYELASQANNLKAILFLADLYSAGEIVEVNIKKSIQLFSKIDSIYKNQFKKAECFYDEPFYGYDHIANNDLGLIYITVSQDIEKGTNLIRAAALSEYSFARNNSGLIYQYYNNDIEKAEIWYKRSSENEFALAEYNLGNLCEINGENEKSIEYFISASEHQNSPLIFRSYNHYDKRLEISKLFILCLTNLKLMEYYFNIYNYEKSNEYFDKSISLINDQKTNYKFKFEFPKIISKNAFHSIKLFILGFPLFNLFNQVNLKPILDEYRDELDFLDKFTNEVSKRKKIEKPDEEQINKYDDKTNEISKNKFDIKQMKIIDNNYIDKNEDDEEETCFKDPRELFDYIIEDEELKSIFIKEIHDIVKIMKDILYKPPYSILFGRISIEVPRATNTSKKIDINDEFYLGLGTDIYIKES</sequence>
<evidence type="ECO:0000259" key="2">
    <source>
        <dbReference type="PROSITE" id="PS50011"/>
    </source>
</evidence>
<evidence type="ECO:0000313" key="3">
    <source>
        <dbReference type="EMBL" id="KAK8843562.1"/>
    </source>
</evidence>
<dbReference type="CDD" id="cd00180">
    <property type="entry name" value="PKc"/>
    <property type="match status" value="1"/>
</dbReference>
<organism evidence="3 4">
    <name type="scientific">Tritrichomonas musculus</name>
    <dbReference type="NCBI Taxonomy" id="1915356"/>
    <lineage>
        <taxon>Eukaryota</taxon>
        <taxon>Metamonada</taxon>
        <taxon>Parabasalia</taxon>
        <taxon>Tritrichomonadida</taxon>
        <taxon>Tritrichomonadidae</taxon>
        <taxon>Tritrichomonas</taxon>
    </lineage>
</organism>
<proteinExistence type="inferred from homology"/>
<evidence type="ECO:0000256" key="1">
    <source>
        <dbReference type="ARBA" id="ARBA00038101"/>
    </source>
</evidence>
<accession>A0ABR2HAS5</accession>
<dbReference type="EMBL" id="JAPFFF010000034">
    <property type="protein sequence ID" value="KAK8843562.1"/>
    <property type="molecule type" value="Genomic_DNA"/>
</dbReference>
<comment type="similarity">
    <text evidence="1">Belongs to the sel-1 family.</text>
</comment>
<reference evidence="3 4" key="1">
    <citation type="submission" date="2024-04" db="EMBL/GenBank/DDBJ databases">
        <title>Tritrichomonas musculus Genome.</title>
        <authorList>
            <person name="Alves-Ferreira E."/>
            <person name="Grigg M."/>
            <person name="Lorenzi H."/>
            <person name="Galac M."/>
        </authorList>
    </citation>
    <scope>NUCLEOTIDE SEQUENCE [LARGE SCALE GENOMIC DNA]</scope>
    <source>
        <strain evidence="3 4">EAF2021</strain>
    </source>
</reference>
<feature type="domain" description="Protein kinase" evidence="2">
    <location>
        <begin position="235"/>
        <end position="511"/>
    </location>
</feature>
<dbReference type="SMART" id="SM00671">
    <property type="entry name" value="SEL1"/>
    <property type="match status" value="12"/>
</dbReference>
<dbReference type="Proteomes" id="UP001470230">
    <property type="component" value="Unassembled WGS sequence"/>
</dbReference>
<name>A0ABR2HAS5_9EUKA</name>
<dbReference type="Gene3D" id="1.10.510.10">
    <property type="entry name" value="Transferase(Phosphotransferase) domain 1"/>
    <property type="match status" value="1"/>
</dbReference>
<evidence type="ECO:0000313" key="4">
    <source>
        <dbReference type="Proteomes" id="UP001470230"/>
    </source>
</evidence>
<dbReference type="PROSITE" id="PS50011">
    <property type="entry name" value="PROTEIN_KINASE_DOM"/>
    <property type="match status" value="1"/>
</dbReference>
<dbReference type="PANTHER" id="PTHR11102">
    <property type="entry name" value="SEL-1-LIKE PROTEIN"/>
    <property type="match status" value="1"/>
</dbReference>
<dbReference type="InterPro" id="IPR000719">
    <property type="entry name" value="Prot_kinase_dom"/>
</dbReference>